<dbReference type="InterPro" id="IPR036047">
    <property type="entry name" value="F-box-like_dom_sf"/>
</dbReference>
<dbReference type="Pfam" id="PF00646">
    <property type="entry name" value="F-box"/>
    <property type="match status" value="1"/>
</dbReference>
<dbReference type="OrthoDB" id="689365at2759"/>
<dbReference type="InterPro" id="IPR001810">
    <property type="entry name" value="F-box_dom"/>
</dbReference>
<organism evidence="2 3">
    <name type="scientific">Eragrostis curvula</name>
    <name type="common">weeping love grass</name>
    <dbReference type="NCBI Taxonomy" id="38414"/>
    <lineage>
        <taxon>Eukaryota</taxon>
        <taxon>Viridiplantae</taxon>
        <taxon>Streptophyta</taxon>
        <taxon>Embryophyta</taxon>
        <taxon>Tracheophyta</taxon>
        <taxon>Spermatophyta</taxon>
        <taxon>Magnoliopsida</taxon>
        <taxon>Liliopsida</taxon>
        <taxon>Poales</taxon>
        <taxon>Poaceae</taxon>
        <taxon>PACMAD clade</taxon>
        <taxon>Chloridoideae</taxon>
        <taxon>Eragrostideae</taxon>
        <taxon>Eragrostidinae</taxon>
        <taxon>Eragrostis</taxon>
    </lineage>
</organism>
<reference evidence="2 3" key="1">
    <citation type="journal article" date="2019" name="Sci. Rep.">
        <title>A high-quality genome of Eragrostis curvula grass provides insights into Poaceae evolution and supports new strategies to enhance forage quality.</title>
        <authorList>
            <person name="Carballo J."/>
            <person name="Santos B.A.C.M."/>
            <person name="Zappacosta D."/>
            <person name="Garbus I."/>
            <person name="Selva J.P."/>
            <person name="Gallo C.A."/>
            <person name="Diaz A."/>
            <person name="Albertini E."/>
            <person name="Caccamo M."/>
            <person name="Echenique V."/>
        </authorList>
    </citation>
    <scope>NUCLEOTIDE SEQUENCE [LARGE SCALE GENOMIC DNA]</scope>
    <source>
        <strain evidence="3">cv. Victoria</strain>
        <tissue evidence="2">Leaf</tissue>
    </source>
</reference>
<evidence type="ECO:0000259" key="1">
    <source>
        <dbReference type="Pfam" id="PF00646"/>
    </source>
</evidence>
<keyword evidence="3" id="KW-1185">Reference proteome</keyword>
<sequence>MASSPWLPVLMDELIEEVLLCFPPHDPGALVYAALVCKAWCRLISVPVFRRRFCEFHSTAPMLGVICNLRDEDEGKTFIARFLPTSSSCPPCADRRSFALDARHGHVFLYNT</sequence>
<dbReference type="Gramene" id="TVU40609">
    <property type="protein sequence ID" value="TVU40609"/>
    <property type="gene ID" value="EJB05_14078"/>
</dbReference>
<dbReference type="SUPFAM" id="SSF81383">
    <property type="entry name" value="F-box domain"/>
    <property type="match status" value="1"/>
</dbReference>
<dbReference type="Proteomes" id="UP000324897">
    <property type="component" value="Chromosome 4"/>
</dbReference>
<accession>A0A5J9VWK0</accession>
<dbReference type="PANTHER" id="PTHR32133:SF386">
    <property type="entry name" value="F-BOX DOMAIN-CONTAINING PROTEIN"/>
    <property type="match status" value="1"/>
</dbReference>
<dbReference type="AlphaFoldDB" id="A0A5J9VWK0"/>
<comment type="caution">
    <text evidence="2">The sequence shown here is derived from an EMBL/GenBank/DDBJ whole genome shotgun (WGS) entry which is preliminary data.</text>
</comment>
<dbReference type="PANTHER" id="PTHR32133">
    <property type="entry name" value="OS07G0120400 PROTEIN"/>
    <property type="match status" value="1"/>
</dbReference>
<evidence type="ECO:0000313" key="3">
    <source>
        <dbReference type="Proteomes" id="UP000324897"/>
    </source>
</evidence>
<feature type="non-terminal residue" evidence="2">
    <location>
        <position position="1"/>
    </location>
</feature>
<name>A0A5J9VWK0_9POAL</name>
<feature type="domain" description="F-box" evidence="1">
    <location>
        <begin position="12"/>
        <end position="50"/>
    </location>
</feature>
<proteinExistence type="predicted"/>
<gene>
    <name evidence="2" type="ORF">EJB05_14078</name>
</gene>
<protein>
    <recommendedName>
        <fullName evidence="1">F-box domain-containing protein</fullName>
    </recommendedName>
</protein>
<evidence type="ECO:0000313" key="2">
    <source>
        <dbReference type="EMBL" id="TVU40609.1"/>
    </source>
</evidence>
<dbReference type="EMBL" id="RWGY01000007">
    <property type="protein sequence ID" value="TVU40609.1"/>
    <property type="molecule type" value="Genomic_DNA"/>
</dbReference>